<feature type="region of interest" description="Disordered" evidence="1">
    <location>
        <begin position="255"/>
        <end position="282"/>
    </location>
</feature>
<reference evidence="3 4" key="1">
    <citation type="submission" date="2019-03" db="EMBL/GenBank/DDBJ databases">
        <title>Genomic Encyclopedia of Archaeal and Bacterial Type Strains, Phase II (KMG-II): from individual species to whole genera.</title>
        <authorList>
            <person name="Goeker M."/>
        </authorList>
    </citation>
    <scope>NUCLEOTIDE SEQUENCE [LARGE SCALE GENOMIC DNA]</scope>
    <source>
        <strain evidence="3 4">ATCC 25309</strain>
    </source>
</reference>
<dbReference type="Proteomes" id="UP000295662">
    <property type="component" value="Unassembled WGS sequence"/>
</dbReference>
<comment type="caution">
    <text evidence="3">The sequence shown here is derived from an EMBL/GenBank/DDBJ whole genome shotgun (WGS) entry which is preliminary data.</text>
</comment>
<proteinExistence type="predicted"/>
<organism evidence="3 4">
    <name type="scientific">Prosthecobacter fusiformis</name>
    <dbReference type="NCBI Taxonomy" id="48464"/>
    <lineage>
        <taxon>Bacteria</taxon>
        <taxon>Pseudomonadati</taxon>
        <taxon>Verrucomicrobiota</taxon>
        <taxon>Verrucomicrobiia</taxon>
        <taxon>Verrucomicrobiales</taxon>
        <taxon>Verrucomicrobiaceae</taxon>
        <taxon>Prosthecobacter</taxon>
    </lineage>
</organism>
<keyword evidence="2" id="KW-1133">Transmembrane helix</keyword>
<gene>
    <name evidence="3" type="ORF">EI77_02406</name>
</gene>
<evidence type="ECO:0000256" key="2">
    <source>
        <dbReference type="SAM" id="Phobius"/>
    </source>
</evidence>
<name>A0A4R7RZ95_9BACT</name>
<sequence>MRYSKTPPEEVNDTKQALYDLGNYAIHNQLNPAMNSVFTIAVIFLGLNLHAIEPQSLNHFPAVPPQVRLHFTNFCLGQYETLWANNELGFTQLASTPGLTPVLLELANRLEAEQEWDGYTRAWGLLAQRTDATESEQLFVRSKLEGLVNRNADPGGTTFKDCALTLLGHYSSPENERILKMYLSDTNGGPLRGNTTREAAESLGRIGTASSIAALRAYAEKHKPAPGGKSRYYETAVTALAQIEARIAAASYSSAPSASSTAQPQHSSAPGTQQHGPQAREQHDPMPWSIVLVTILAATALLWLTVKKRK</sequence>
<keyword evidence="4" id="KW-1185">Reference proteome</keyword>
<accession>A0A4R7RZ95</accession>
<keyword evidence="2" id="KW-0472">Membrane</keyword>
<feature type="compositionally biased region" description="Low complexity" evidence="1">
    <location>
        <begin position="255"/>
        <end position="270"/>
    </location>
</feature>
<dbReference type="AlphaFoldDB" id="A0A4R7RZ95"/>
<dbReference type="EMBL" id="SOCA01000003">
    <property type="protein sequence ID" value="TDU71284.1"/>
    <property type="molecule type" value="Genomic_DNA"/>
</dbReference>
<keyword evidence="2" id="KW-0812">Transmembrane</keyword>
<evidence type="ECO:0000256" key="1">
    <source>
        <dbReference type="SAM" id="MobiDB-lite"/>
    </source>
</evidence>
<evidence type="ECO:0000313" key="4">
    <source>
        <dbReference type="Proteomes" id="UP000295662"/>
    </source>
</evidence>
<evidence type="ECO:0000313" key="3">
    <source>
        <dbReference type="EMBL" id="TDU71284.1"/>
    </source>
</evidence>
<feature type="transmembrane region" description="Helical" evidence="2">
    <location>
        <begin position="286"/>
        <end position="306"/>
    </location>
</feature>
<protein>
    <submittedName>
        <fullName evidence="3">Uncharacterized protein</fullName>
    </submittedName>
</protein>